<evidence type="ECO:0000259" key="5">
    <source>
        <dbReference type="PROSITE" id="PS50931"/>
    </source>
</evidence>
<dbReference type="GO" id="GO:0000976">
    <property type="term" value="F:transcription cis-regulatory region binding"/>
    <property type="evidence" value="ECO:0007669"/>
    <property type="project" value="TreeGrafter"/>
</dbReference>
<dbReference type="InterPro" id="IPR036388">
    <property type="entry name" value="WH-like_DNA-bd_sf"/>
</dbReference>
<accession>A0A4R3YE13</accession>
<keyword evidence="2" id="KW-0805">Transcription regulation</keyword>
<dbReference type="SUPFAM" id="SSF46785">
    <property type="entry name" value="Winged helix' DNA-binding domain"/>
    <property type="match status" value="1"/>
</dbReference>
<evidence type="ECO:0000256" key="4">
    <source>
        <dbReference type="ARBA" id="ARBA00023163"/>
    </source>
</evidence>
<evidence type="ECO:0000313" key="7">
    <source>
        <dbReference type="Proteomes" id="UP000294619"/>
    </source>
</evidence>
<dbReference type="Proteomes" id="UP000294619">
    <property type="component" value="Unassembled WGS sequence"/>
</dbReference>
<evidence type="ECO:0000256" key="1">
    <source>
        <dbReference type="ARBA" id="ARBA00009437"/>
    </source>
</evidence>
<dbReference type="NCBIfam" id="NF008722">
    <property type="entry name" value="PRK11716.1"/>
    <property type="match status" value="1"/>
</dbReference>
<protein>
    <submittedName>
        <fullName evidence="6">LysR family positive regulator for ilvC</fullName>
    </submittedName>
</protein>
<evidence type="ECO:0000256" key="2">
    <source>
        <dbReference type="ARBA" id="ARBA00023015"/>
    </source>
</evidence>
<dbReference type="Gene3D" id="3.40.190.290">
    <property type="match status" value="1"/>
</dbReference>
<dbReference type="InterPro" id="IPR000847">
    <property type="entry name" value="LysR_HTH_N"/>
</dbReference>
<dbReference type="SUPFAM" id="SSF53850">
    <property type="entry name" value="Periplasmic binding protein-like II"/>
    <property type="match status" value="1"/>
</dbReference>
<proteinExistence type="inferred from homology"/>
<name>A0A4R3YE13_9PAST</name>
<dbReference type="GO" id="GO:0003700">
    <property type="term" value="F:DNA-binding transcription factor activity"/>
    <property type="evidence" value="ECO:0007669"/>
    <property type="project" value="InterPro"/>
</dbReference>
<dbReference type="PANTHER" id="PTHR30126">
    <property type="entry name" value="HTH-TYPE TRANSCRIPTIONAL REGULATOR"/>
    <property type="match status" value="1"/>
</dbReference>
<dbReference type="FunFam" id="1.10.10.10:FF:000001">
    <property type="entry name" value="LysR family transcriptional regulator"/>
    <property type="match status" value="1"/>
</dbReference>
<dbReference type="InterPro" id="IPR037404">
    <property type="entry name" value="IlvY_PBP2"/>
</dbReference>
<dbReference type="Gene3D" id="1.10.10.10">
    <property type="entry name" value="Winged helix-like DNA-binding domain superfamily/Winged helix DNA-binding domain"/>
    <property type="match status" value="1"/>
</dbReference>
<dbReference type="InterPro" id="IPR005119">
    <property type="entry name" value="LysR_subst-bd"/>
</dbReference>
<dbReference type="CDD" id="cd08430">
    <property type="entry name" value="PBP2_IlvY"/>
    <property type="match status" value="1"/>
</dbReference>
<dbReference type="Pfam" id="PF00126">
    <property type="entry name" value="HTH_1"/>
    <property type="match status" value="1"/>
</dbReference>
<dbReference type="EMBL" id="SMCP01000002">
    <property type="protein sequence ID" value="TCV89388.1"/>
    <property type="molecule type" value="Genomic_DNA"/>
</dbReference>
<dbReference type="InterPro" id="IPR036390">
    <property type="entry name" value="WH_DNA-bd_sf"/>
</dbReference>
<keyword evidence="3" id="KW-0238">DNA-binding</keyword>
<dbReference type="AlphaFoldDB" id="A0A4R3YE13"/>
<reference evidence="6 7" key="1">
    <citation type="submission" date="2019-03" db="EMBL/GenBank/DDBJ databases">
        <title>Genomic Encyclopedia of Type Strains, Phase IV (KMG-IV): sequencing the most valuable type-strain genomes for metagenomic binning, comparative biology and taxonomic classification.</title>
        <authorList>
            <person name="Goeker M."/>
        </authorList>
    </citation>
    <scope>NUCLEOTIDE SEQUENCE [LARGE SCALE GENOMIC DNA]</scope>
    <source>
        <strain evidence="6 7">DSM 28140</strain>
    </source>
</reference>
<comment type="similarity">
    <text evidence="1">Belongs to the LysR transcriptional regulatory family.</text>
</comment>
<dbReference type="Pfam" id="PF03466">
    <property type="entry name" value="LysR_substrate"/>
    <property type="match status" value="1"/>
</dbReference>
<keyword evidence="4" id="KW-0804">Transcription</keyword>
<dbReference type="PROSITE" id="PS50931">
    <property type="entry name" value="HTH_LYSR"/>
    <property type="match status" value="1"/>
</dbReference>
<gene>
    <name evidence="6" type="ORF">EDC16_102265</name>
</gene>
<feature type="domain" description="HTH lysR-type" evidence="5">
    <location>
        <begin position="18"/>
        <end position="75"/>
    </location>
</feature>
<evidence type="ECO:0000313" key="6">
    <source>
        <dbReference type="EMBL" id="TCV89388.1"/>
    </source>
</evidence>
<sequence>MYLYHISQITPYKSAVTMNFQEIKLFLDLVEKRNFNQTALQNHMSPSTLSRQIQKMEAELKQPLFLRDNRQVSLTEAGEQFLQFALPAWQRWQQIKIQLQPVQQELSGELKLFCSVTAAYSHLPPILEAFRRQYPKVEIKLTTGDPANALEQVRSQQADLALVGKPLKLPDNIDFHFIDYIQLSLIAPRVACPSTRLLQQQPIDWEQIPFILPVAGPVRERIDLWFKQMKFKQPKIYASVSGHEGIVPMVALGCGVALLPDIVIKNSPMNGQVSYLDLPLSASAFELGVCVQKKRLQQPLIAAFWSVLTDASPSLK</sequence>
<evidence type="ECO:0000256" key="3">
    <source>
        <dbReference type="ARBA" id="ARBA00023125"/>
    </source>
</evidence>
<organism evidence="6 7">
    <name type="scientific">Testudinibacter aquarius</name>
    <dbReference type="NCBI Taxonomy" id="1524974"/>
    <lineage>
        <taxon>Bacteria</taxon>
        <taxon>Pseudomonadati</taxon>
        <taxon>Pseudomonadota</taxon>
        <taxon>Gammaproteobacteria</taxon>
        <taxon>Pasteurellales</taxon>
        <taxon>Pasteurellaceae</taxon>
        <taxon>Testudinibacter</taxon>
    </lineage>
</organism>
<comment type="caution">
    <text evidence="6">The sequence shown here is derived from an EMBL/GenBank/DDBJ whole genome shotgun (WGS) entry which is preliminary data.</text>
</comment>
<dbReference type="PANTHER" id="PTHR30126:SF81">
    <property type="entry name" value="HTH-TYPE TRANSCRIPTIONAL REGULATOR ILVY"/>
    <property type="match status" value="1"/>
</dbReference>